<dbReference type="RefSeq" id="WP_012216678.1">
    <property type="nucleotide sequence ID" value="NC_010086.1"/>
</dbReference>
<protein>
    <submittedName>
        <fullName evidence="2">Bacteriophage protein</fullName>
    </submittedName>
</protein>
<organism evidence="2 3">
    <name type="scientific">Burkholderia multivorans (strain ATCC 17616 / 249)</name>
    <dbReference type="NCBI Taxonomy" id="395019"/>
    <lineage>
        <taxon>Bacteria</taxon>
        <taxon>Pseudomonadati</taxon>
        <taxon>Pseudomonadota</taxon>
        <taxon>Betaproteobacteria</taxon>
        <taxon>Burkholderiales</taxon>
        <taxon>Burkholderiaceae</taxon>
        <taxon>Burkholderia</taxon>
        <taxon>Burkholderia cepacia complex</taxon>
    </lineage>
</organism>
<accession>A0A0H3KMR1</accession>
<sequence>MCITGPRIARRVFQGRKFRPAFLHRRHRWVLGVTGGRRRTLNRSAAQRPSCYPTLPYASRAPTPDADATN</sequence>
<dbReference type="KEGG" id="bmj:BMULJ_04681"/>
<evidence type="ECO:0000313" key="3">
    <source>
        <dbReference type="Proteomes" id="UP000008815"/>
    </source>
</evidence>
<dbReference type="KEGG" id="bmu:Bmul_3836"/>
<dbReference type="STRING" id="395019.BMULJ_04681"/>
<dbReference type="Proteomes" id="UP000008815">
    <property type="component" value="Chromosome 2"/>
</dbReference>
<name>A0A0H3KMR1_BURM1</name>
<reference evidence="2 3" key="1">
    <citation type="submission" date="2007-04" db="EMBL/GenBank/DDBJ databases">
        <title>Complete genome sequence of Burkholderia multivorans ATCC 17616.</title>
        <authorList>
            <person name="Ohtsubo Y."/>
            <person name="Yamashita A."/>
            <person name="Kurokawa K."/>
            <person name="Takami H."/>
            <person name="Yuhara S."/>
            <person name="Nishiyama E."/>
            <person name="Endo R."/>
            <person name="Miyazaki R."/>
            <person name="Ono A."/>
            <person name="Yano K."/>
            <person name="Ito M."/>
            <person name="Sota M."/>
            <person name="Yuji N."/>
            <person name="Hattori M."/>
            <person name="Tsuda M."/>
        </authorList>
    </citation>
    <scope>NUCLEOTIDE SEQUENCE [LARGE SCALE GENOMIC DNA]</scope>
    <source>
        <strain evidence="3">ATCC 17616 / 249</strain>
    </source>
</reference>
<gene>
    <name evidence="2" type="ordered locus">BMULJ_04681</name>
</gene>
<evidence type="ECO:0000256" key="1">
    <source>
        <dbReference type="SAM" id="MobiDB-lite"/>
    </source>
</evidence>
<evidence type="ECO:0000313" key="2">
    <source>
        <dbReference type="EMBL" id="BAG46531.1"/>
    </source>
</evidence>
<dbReference type="AlphaFoldDB" id="A0A0H3KMR1"/>
<keyword evidence="3" id="KW-1185">Reference proteome</keyword>
<dbReference type="HOGENOM" id="CLU_2749970_0_0_4"/>
<dbReference type="EMBL" id="AP009386">
    <property type="protein sequence ID" value="BAG46531.1"/>
    <property type="molecule type" value="Genomic_DNA"/>
</dbReference>
<feature type="region of interest" description="Disordered" evidence="1">
    <location>
        <begin position="36"/>
        <end position="70"/>
    </location>
</feature>
<proteinExistence type="predicted"/>